<feature type="non-terminal residue" evidence="1">
    <location>
        <position position="1"/>
    </location>
</feature>
<accession>B6F0W3</accession>
<dbReference type="EMBL" id="AB435367">
    <property type="protein sequence ID" value="BAG80566.1"/>
    <property type="molecule type" value="Genomic_RNA"/>
</dbReference>
<name>B6F0W3_9REOV</name>
<gene>
    <name evidence="1" type="primary">L1</name>
</gene>
<protein>
    <submittedName>
        <fullName evidence="1">Core protein lambda A</fullName>
    </submittedName>
</protein>
<reference evidence="1" key="1">
    <citation type="journal article" date="2009" name="Vet. Microbiol.">
        <title>Novel reovirus isolation from an Ostrich (Struthio camelus) in Japan.</title>
        <authorList>
            <person name="Sakai K."/>
            <person name="Ueno Y."/>
            <person name="Ueda S."/>
            <person name="Yada K."/>
            <person name="Fukushi S."/>
            <person name="Saijo M."/>
            <person name="Kurane I."/>
            <person name="Mutoh K."/>
            <person name="Yoshioka K."/>
            <person name="Nakamura M."/>
            <person name="Takehara K."/>
            <person name="Morikawa S."/>
            <person name="Mizutani T."/>
        </authorList>
    </citation>
    <scope>NUCLEOTIDE SEQUENCE</scope>
    <source>
        <strain evidence="1">Ost1</strain>
    </source>
</reference>
<evidence type="ECO:0000313" key="1">
    <source>
        <dbReference type="EMBL" id="BAG80566.1"/>
    </source>
</evidence>
<feature type="non-terminal residue" evidence="1">
    <location>
        <position position="44"/>
    </location>
</feature>
<sequence length="44" mass="4642">GLPKQPKASSYLCKVCTAQFASSDTFAILQTTHSIGGKAARRDS</sequence>
<organism evidence="1">
    <name type="scientific">Ostrich orthoreovirus Ost1</name>
    <dbReference type="NCBI Taxonomy" id="524890"/>
    <lineage>
        <taxon>Viruses</taxon>
        <taxon>Riboviria</taxon>
        <taxon>Orthornavirae</taxon>
        <taxon>Duplornaviricota</taxon>
        <taxon>Resentoviricetes</taxon>
        <taxon>Reovirales</taxon>
        <taxon>Spinareoviridae</taxon>
        <taxon>Orthoreovirus</taxon>
    </lineage>
</organism>
<proteinExistence type="predicted"/>